<keyword evidence="2" id="KW-0444">Lipid biosynthesis</keyword>
<evidence type="ECO:0000256" key="3">
    <source>
        <dbReference type="ARBA" id="ARBA00022679"/>
    </source>
</evidence>
<protein>
    <submittedName>
        <fullName evidence="9">3-oxoacyl-[acyl-carrier-protein] synthase III, chloroplastic</fullName>
    </submittedName>
</protein>
<dbReference type="Gene3D" id="3.40.47.10">
    <property type="match status" value="1"/>
</dbReference>
<dbReference type="Proteomes" id="UP000251960">
    <property type="component" value="Chromosome 2"/>
</dbReference>
<evidence type="ECO:0000313" key="10">
    <source>
        <dbReference type="Proteomes" id="UP000251960"/>
    </source>
</evidence>
<dbReference type="EMBL" id="NCVQ01000003">
    <property type="protein sequence ID" value="PWZ37544.1"/>
    <property type="molecule type" value="Genomic_DNA"/>
</dbReference>
<dbReference type="SUPFAM" id="SSF53901">
    <property type="entry name" value="Thiolase-like"/>
    <property type="match status" value="1"/>
</dbReference>
<evidence type="ECO:0000259" key="8">
    <source>
        <dbReference type="Pfam" id="PF08541"/>
    </source>
</evidence>
<feature type="domain" description="Beta-ketoacyl-[acyl-carrier-protein] synthase III C-terminal" evidence="8">
    <location>
        <begin position="98"/>
        <end position="170"/>
    </location>
</feature>
<dbReference type="GO" id="GO:0016746">
    <property type="term" value="F:acyltransferase activity"/>
    <property type="evidence" value="ECO:0007669"/>
    <property type="project" value="InterPro"/>
</dbReference>
<sequence>MGWVHQGSGRSRSSQVPVATRSRPNPNKSSSLDKKFMESFLEVTNSASPLLVMLLVLCWYRHLSAIAANDESILSNTNGVPGFPPKKATYSCIQMNGKANQRIIDVAASRLDIPSDKVISNLANYGNTSAASIPLTLDEAVRSGKVKTGDIIATSGFGAGLTWGSTIVKWG</sequence>
<dbReference type="PANTHER" id="PTHR43091:SF1">
    <property type="entry name" value="BETA-KETOACYL-[ACYL-CARRIER-PROTEIN] SYNTHASE III, CHLOROPLASTIC"/>
    <property type="match status" value="1"/>
</dbReference>
<dbReference type="AlphaFoldDB" id="A0A3L6FTW5"/>
<organism evidence="9 10">
    <name type="scientific">Zea mays</name>
    <name type="common">Maize</name>
    <dbReference type="NCBI Taxonomy" id="4577"/>
    <lineage>
        <taxon>Eukaryota</taxon>
        <taxon>Viridiplantae</taxon>
        <taxon>Streptophyta</taxon>
        <taxon>Embryophyta</taxon>
        <taxon>Tracheophyta</taxon>
        <taxon>Spermatophyta</taxon>
        <taxon>Magnoliopsida</taxon>
        <taxon>Liliopsida</taxon>
        <taxon>Poales</taxon>
        <taxon>Poaceae</taxon>
        <taxon>PACMAD clade</taxon>
        <taxon>Panicoideae</taxon>
        <taxon>Andropogonodae</taxon>
        <taxon>Andropogoneae</taxon>
        <taxon>Tripsacinae</taxon>
        <taxon>Zea</taxon>
    </lineage>
</organism>
<evidence type="ECO:0000256" key="6">
    <source>
        <dbReference type="ARBA" id="ARBA00023160"/>
    </source>
</evidence>
<evidence type="ECO:0000256" key="1">
    <source>
        <dbReference type="ARBA" id="ARBA00008642"/>
    </source>
</evidence>
<comment type="similarity">
    <text evidence="1">Belongs to the thiolase-like superfamily. FabH family.</text>
</comment>
<evidence type="ECO:0000256" key="5">
    <source>
        <dbReference type="ARBA" id="ARBA00023098"/>
    </source>
</evidence>
<dbReference type="InterPro" id="IPR016039">
    <property type="entry name" value="Thiolase-like"/>
</dbReference>
<dbReference type="InterPro" id="IPR013747">
    <property type="entry name" value="ACP_syn_III_C"/>
</dbReference>
<dbReference type="PANTHER" id="PTHR43091">
    <property type="entry name" value="3-OXOACYL-[ACYL-CARRIER-PROTEIN] SYNTHASE"/>
    <property type="match status" value="1"/>
</dbReference>
<keyword evidence="3" id="KW-0808">Transferase</keyword>
<keyword evidence="6" id="KW-0275">Fatty acid biosynthesis</keyword>
<evidence type="ECO:0000256" key="2">
    <source>
        <dbReference type="ARBA" id="ARBA00022516"/>
    </source>
</evidence>
<gene>
    <name evidence="9" type="primary">FABH_1</name>
    <name evidence="9" type="ORF">Zm00014a_040725</name>
</gene>
<dbReference type="Pfam" id="PF08541">
    <property type="entry name" value="ACP_syn_III_C"/>
    <property type="match status" value="1"/>
</dbReference>
<proteinExistence type="inferred from homology"/>
<keyword evidence="5" id="KW-0443">Lipid metabolism</keyword>
<evidence type="ECO:0000256" key="7">
    <source>
        <dbReference type="SAM" id="MobiDB-lite"/>
    </source>
</evidence>
<evidence type="ECO:0000313" key="9">
    <source>
        <dbReference type="EMBL" id="PWZ37544.1"/>
    </source>
</evidence>
<accession>A0A3L6FTW5</accession>
<feature type="compositionally biased region" description="Polar residues" evidence="7">
    <location>
        <begin position="8"/>
        <end position="30"/>
    </location>
</feature>
<dbReference type="GO" id="GO:0006633">
    <property type="term" value="P:fatty acid biosynthetic process"/>
    <property type="evidence" value="ECO:0007669"/>
    <property type="project" value="UniProtKB-KW"/>
</dbReference>
<reference evidence="9 10" key="1">
    <citation type="journal article" date="2018" name="Nat. Genet.">
        <title>Extensive intraspecific gene order and gene structural variations between Mo17 and other maize genomes.</title>
        <authorList>
            <person name="Sun S."/>
            <person name="Zhou Y."/>
            <person name="Chen J."/>
            <person name="Shi J."/>
            <person name="Zhao H."/>
            <person name="Zhao H."/>
            <person name="Song W."/>
            <person name="Zhang M."/>
            <person name="Cui Y."/>
            <person name="Dong X."/>
            <person name="Liu H."/>
            <person name="Ma X."/>
            <person name="Jiao Y."/>
            <person name="Wang B."/>
            <person name="Wei X."/>
            <person name="Stein J.C."/>
            <person name="Glaubitz J.C."/>
            <person name="Lu F."/>
            <person name="Yu G."/>
            <person name="Liang C."/>
            <person name="Fengler K."/>
            <person name="Li B."/>
            <person name="Rafalski A."/>
            <person name="Schnable P.S."/>
            <person name="Ware D.H."/>
            <person name="Buckler E.S."/>
            <person name="Lai J."/>
        </authorList>
    </citation>
    <scope>NUCLEOTIDE SEQUENCE [LARGE SCALE GENOMIC DNA]</scope>
    <source>
        <strain evidence="10">cv. Missouri 17</strain>
        <tissue evidence="9">Seedling</tissue>
    </source>
</reference>
<keyword evidence="4" id="KW-0276">Fatty acid metabolism</keyword>
<name>A0A3L6FTW5_MAIZE</name>
<evidence type="ECO:0000256" key="4">
    <source>
        <dbReference type="ARBA" id="ARBA00022832"/>
    </source>
</evidence>
<feature type="region of interest" description="Disordered" evidence="7">
    <location>
        <begin position="1"/>
        <end position="31"/>
    </location>
</feature>
<comment type="caution">
    <text evidence="9">The sequence shown here is derived from an EMBL/GenBank/DDBJ whole genome shotgun (WGS) entry which is preliminary data.</text>
</comment>